<accession>A0A975GH80</accession>
<keyword evidence="2" id="KW-0031">Aminopeptidase</keyword>
<feature type="domain" description="Serine aminopeptidase S33" evidence="1">
    <location>
        <begin position="45"/>
        <end position="136"/>
    </location>
</feature>
<keyword evidence="2" id="KW-0645">Protease</keyword>
<dbReference type="Pfam" id="PF12146">
    <property type="entry name" value="Hydrolase_4"/>
    <property type="match status" value="1"/>
</dbReference>
<proteinExistence type="predicted"/>
<dbReference type="AlphaFoldDB" id="A0A975GH80"/>
<dbReference type="InterPro" id="IPR029058">
    <property type="entry name" value="AB_hydrolase_fold"/>
</dbReference>
<evidence type="ECO:0000313" key="2">
    <source>
        <dbReference type="EMBL" id="QTA81131.1"/>
    </source>
</evidence>
<dbReference type="EMBL" id="CP061799">
    <property type="protein sequence ID" value="QTA81131.1"/>
    <property type="molecule type" value="Genomic_DNA"/>
</dbReference>
<sequence length="257" mass="28572">MEKTINFLNHQGEKLSGTLHEPEISLDSGSTDTALILGHCFTCSRHTSILKDICKNIAAQGFSSLRFDFSGNGQSEGDFSQSSYTKHIKEMKQAVSFLRDLGIKRFCLGGHSMGAAIAVLTALQTENITGVCTLAGRLGSSDLSSVFTKEQLSQIQETGIMSFKSRGRSLSLSQEFFYDMQQYNLPGALKSLKIPLMVVHGDKDEIIPVQHAFQARELKHDLKLEIIPDADHMFMNQKHRALIADSISKWFMDIIQL</sequence>
<reference evidence="2" key="1">
    <citation type="journal article" date="2021" name="Microb. Physiol.">
        <title>Proteogenomic Insights into the Physiology of Marine, Sulfate-Reducing, Filamentous Desulfonema limicola and Desulfonema magnum.</title>
        <authorList>
            <person name="Schnaars V."/>
            <person name="Wohlbrand L."/>
            <person name="Scheve S."/>
            <person name="Hinrichs C."/>
            <person name="Reinhardt R."/>
            <person name="Rabus R."/>
        </authorList>
    </citation>
    <scope>NUCLEOTIDE SEQUENCE</scope>
    <source>
        <strain evidence="2">5ac10</strain>
    </source>
</reference>
<evidence type="ECO:0000313" key="3">
    <source>
        <dbReference type="Proteomes" id="UP000663720"/>
    </source>
</evidence>
<dbReference type="InterPro" id="IPR022742">
    <property type="entry name" value="Hydrolase_4"/>
</dbReference>
<protein>
    <submittedName>
        <fullName evidence="2">Serine aminopeptidase, S33-type</fullName>
    </submittedName>
</protein>
<dbReference type="SUPFAM" id="SSF53474">
    <property type="entry name" value="alpha/beta-Hydrolases"/>
    <property type="match status" value="1"/>
</dbReference>
<evidence type="ECO:0000259" key="1">
    <source>
        <dbReference type="Pfam" id="PF12146"/>
    </source>
</evidence>
<name>A0A975GH80_9BACT</name>
<keyword evidence="2" id="KW-0378">Hydrolase</keyword>
<keyword evidence="3" id="KW-1185">Reference proteome</keyword>
<dbReference type="GO" id="GO:0004177">
    <property type="term" value="F:aminopeptidase activity"/>
    <property type="evidence" value="ECO:0007669"/>
    <property type="project" value="UniProtKB-KW"/>
</dbReference>
<dbReference type="Gene3D" id="3.40.50.1820">
    <property type="entry name" value="alpha/beta hydrolase"/>
    <property type="match status" value="1"/>
</dbReference>
<dbReference type="PANTHER" id="PTHR42886:SF53">
    <property type="entry name" value="ALPHA_BETA-HYDROLASES SUPERFAMILY PROTEIN"/>
    <property type="match status" value="1"/>
</dbReference>
<gene>
    <name evidence="2" type="ORF">dnl_34600</name>
</gene>
<dbReference type="RefSeq" id="WP_207687200.1">
    <property type="nucleotide sequence ID" value="NZ_CP061799.1"/>
</dbReference>
<dbReference type="Proteomes" id="UP000663720">
    <property type="component" value="Chromosome"/>
</dbReference>
<dbReference type="KEGG" id="dli:dnl_34600"/>
<organism evidence="2 3">
    <name type="scientific">Desulfonema limicola</name>
    <dbReference type="NCBI Taxonomy" id="45656"/>
    <lineage>
        <taxon>Bacteria</taxon>
        <taxon>Pseudomonadati</taxon>
        <taxon>Thermodesulfobacteriota</taxon>
        <taxon>Desulfobacteria</taxon>
        <taxon>Desulfobacterales</taxon>
        <taxon>Desulfococcaceae</taxon>
        <taxon>Desulfonema</taxon>
    </lineage>
</organism>
<dbReference type="PANTHER" id="PTHR42886">
    <property type="entry name" value="RE40534P-RELATED"/>
    <property type="match status" value="1"/>
</dbReference>